<reference evidence="1 2" key="1">
    <citation type="submission" date="2016-10" db="EMBL/GenBank/DDBJ databases">
        <title>Evaluation of Human, Veterinary and Environmental Mycobacterium chelonae Isolates by Core Genome Phylogenomic Analysis, Targeted Gene Comparison, and Anti-microbial Susceptibility Patterns: A Tale of Mistaken Identities.</title>
        <authorList>
            <person name="Fogelson S.B."/>
            <person name="Camus A.C."/>
            <person name="Lorenz W."/>
            <person name="Vasireddy R."/>
            <person name="Vasireddy S."/>
            <person name="Smith T."/>
            <person name="Brown-Elliott B.A."/>
            <person name="Wallace R.J.Jr."/>
            <person name="Hasan N.A."/>
            <person name="Reischl U."/>
            <person name="Sanchez S."/>
        </authorList>
    </citation>
    <scope>NUCLEOTIDE SEQUENCE [LARGE SCALE GENOMIC DNA]</scope>
    <source>
        <strain evidence="1 2">15518</strain>
    </source>
</reference>
<dbReference type="AlphaFoldDB" id="A0A1S1M283"/>
<dbReference type="EMBL" id="MLIS01000002">
    <property type="protein sequence ID" value="OHU76643.1"/>
    <property type="molecule type" value="Genomic_DNA"/>
</dbReference>
<evidence type="ECO:0000313" key="2">
    <source>
        <dbReference type="Proteomes" id="UP000179441"/>
    </source>
</evidence>
<dbReference type="InterPro" id="IPR048000">
    <property type="entry name" value="TnsA-like"/>
</dbReference>
<dbReference type="NCBIfam" id="NF033179">
    <property type="entry name" value="TnsA_like_Actin"/>
    <property type="match status" value="1"/>
</dbReference>
<evidence type="ECO:0000313" key="1">
    <source>
        <dbReference type="EMBL" id="OHU76643.1"/>
    </source>
</evidence>
<gene>
    <name evidence="1" type="ORF">BKG84_21005</name>
</gene>
<organism evidence="1 2">
    <name type="scientific">Mycobacteroides chelonae</name>
    <name type="common">Mycobacterium chelonae</name>
    <dbReference type="NCBI Taxonomy" id="1774"/>
    <lineage>
        <taxon>Bacteria</taxon>
        <taxon>Bacillati</taxon>
        <taxon>Actinomycetota</taxon>
        <taxon>Actinomycetes</taxon>
        <taxon>Mycobacteriales</taxon>
        <taxon>Mycobacteriaceae</taxon>
        <taxon>Mycobacteroides</taxon>
    </lineage>
</organism>
<keyword evidence="2" id="KW-1185">Reference proteome</keyword>
<protein>
    <recommendedName>
        <fullName evidence="3">TnsA-like heteromeric transposase endonuclease subunit</fullName>
    </recommendedName>
</protein>
<dbReference type="Proteomes" id="UP000179441">
    <property type="component" value="Unassembled WGS sequence"/>
</dbReference>
<proteinExistence type="predicted"/>
<comment type="caution">
    <text evidence="1">The sequence shown here is derived from an EMBL/GenBank/DDBJ whole genome shotgun (WGS) entry which is preliminary data.</text>
</comment>
<accession>A0A1S1M283</accession>
<evidence type="ECO:0008006" key="3">
    <source>
        <dbReference type="Google" id="ProtNLM"/>
    </source>
</evidence>
<dbReference type="RefSeq" id="WP_070952516.1">
    <property type="nucleotide sequence ID" value="NZ_CP050145.1"/>
</dbReference>
<name>A0A1S1M283_MYCCH</name>
<sequence>MAAPRLRSLPRNVTEVTRLLACVDGDIQNHPLSPDAGSVLLERTTPIREFFSWPGKRNYEGMYWSSTNRAHVEFESLLEREYLLAADNASDIVAIAAQPLALLWPRATRGNRDHVPDFFVRLASGAGRLIDVRCSKAAEKHAEQSTLTRKVCDEIGWEYEVFTGLQRELAHNLRWLAGYRQDRNAPPAVVQESIKHCFATPVPLGVGLGVASARTGRSVELTTANVLHLIWRRKLSADLTRPLSMSSEVWA</sequence>